<dbReference type="Pfam" id="PF10995">
    <property type="entry name" value="CBP_BcsE"/>
    <property type="match status" value="1"/>
</dbReference>
<dbReference type="OrthoDB" id="5840260at2"/>
<proteinExistence type="predicted"/>
<evidence type="ECO:0000313" key="2">
    <source>
        <dbReference type="Proteomes" id="UP000239007"/>
    </source>
</evidence>
<dbReference type="Proteomes" id="UP000239007">
    <property type="component" value="Unassembled WGS sequence"/>
</dbReference>
<accession>A0A2S7UUU7</accession>
<reference evidence="1 2" key="1">
    <citation type="submission" date="2016-12" db="EMBL/GenBank/DDBJ databases">
        <title>Diversity of luminous bacteria.</title>
        <authorList>
            <person name="Yoshizawa S."/>
            <person name="Kogure K."/>
        </authorList>
    </citation>
    <scope>NUCLEOTIDE SEQUENCE [LARGE SCALE GENOMIC DNA]</scope>
    <source>
        <strain evidence="1 2">SA4-48</strain>
    </source>
</reference>
<dbReference type="EMBL" id="MSCH01000003">
    <property type="protein sequence ID" value="PQJ53764.1"/>
    <property type="molecule type" value="Genomic_DNA"/>
</dbReference>
<gene>
    <name evidence="1" type="ORF">BTO11_08885</name>
</gene>
<evidence type="ECO:0000313" key="1">
    <source>
        <dbReference type="EMBL" id="PQJ53764.1"/>
    </source>
</evidence>
<evidence type="ECO:0008006" key="3">
    <source>
        <dbReference type="Google" id="ProtNLM"/>
    </source>
</evidence>
<keyword evidence="2" id="KW-1185">Reference proteome</keyword>
<sequence length="524" mass="59669">MNKFMTSKLNITGLPPLINTLEHGKLYCITVQSARWFDTLMSHVVSKRNTLLSFRDIEDDYPRVADRFKDKKIDIITIEQKRLQKLSKKLTRFLIELSQLQIKDGALYIDLSDLLLSEQAKNEQLVIELKRFASRQNLAIVLLFNEGDKDSDVEQFLSHQRTDFYGIMKFSGGVEPSSLQIDIWYIDTGCVVNQNYRVQNLNGQLALSISDNVDLAVSQFQQADVIVDQHYKELGPKLNKSWTIAKNHDDLFRLIKENPSATVLMHALKSTSLKELAQQIYKLRQLAGQNLKVIILEVNINLRMTEQSILRCLGANLILPSKIHINTLTNIISSTANLVFVGDLTADFYSVYDEESMPTKLGYLTPNGFTNELQKLTASSVKYGISSTLVILEIPSGIAAMDTIKYAQFNRNGDIFTVVDNAIYVYLYGCRDADVDSTLTFILGAEPLLIFRSAQRYVKSDAIKLQTIHLSEYIQRNPVVDYLDRITEFAEHREKMENMRADTMDAFEINIAIPAQLKLKNNEL</sequence>
<dbReference type="AlphaFoldDB" id="A0A2S7UUU7"/>
<dbReference type="GO" id="GO:0035438">
    <property type="term" value="F:cyclic-di-GMP binding"/>
    <property type="evidence" value="ECO:0007669"/>
    <property type="project" value="InterPro"/>
</dbReference>
<comment type="caution">
    <text evidence="1">The sequence shown here is derived from an EMBL/GenBank/DDBJ whole genome shotgun (WGS) entry which is preliminary data.</text>
</comment>
<protein>
    <recommendedName>
        <fullName evidence="3">Cellulose biosynthesis protein BcsE</fullName>
    </recommendedName>
</protein>
<name>A0A2S7UUU7_9GAMM</name>
<dbReference type="InterPro" id="IPR017745">
    <property type="entry name" value="BcsE"/>
</dbReference>
<organism evidence="1 2">
    <name type="scientific">Psychrosphaera saromensis</name>
    <dbReference type="NCBI Taxonomy" id="716813"/>
    <lineage>
        <taxon>Bacteria</taxon>
        <taxon>Pseudomonadati</taxon>
        <taxon>Pseudomonadota</taxon>
        <taxon>Gammaproteobacteria</taxon>
        <taxon>Alteromonadales</taxon>
        <taxon>Pseudoalteromonadaceae</taxon>
        <taxon>Psychrosphaera</taxon>
    </lineage>
</organism>